<sequence length="868" mass="97446">MERIRGEQPSRRVRSGPGNVACRYASKKMGRVIQAESHTCELPAVILWEHNQEVYEFYDQCPKIRLSYVDSNGIRRGYNTAPDYFVIAENYIGWVECKTESWLHQKIKESNVFAYNTDQKWRCPPGEAFAAGYGLNFSVWVDTSVNQIFLANVKFLSDFLDVDAPAVAPQMEAEIYDAFEGANSILLKDLIGAFDGIRSGAIYKLIADGKLFFNWEADSIAEARFTRIFRDERVMAAYSRIAATPRTAGEKLPAIRSLILDVGQKLLWDGQPWEVVNAGTESVFIKPASGPILSMPLADIQSLISDGHISGELVASVDLADEVQRRLLSASASDMSTAIARMDILKALANGMPLKSVPERTLREWKRKQAIAERELGNGVVGLISRVKDRGNRERKISDEVIQLIDTVIDEHLVGESPKSISACYSILLALSDQMGIAGPSIKTFRAEINKKKTIGDRKQAVQGDKGAYQYSEFVHWRLDNAVPVHGQRAFDIAHVDHTQMDLQLVDSVFGKSMGKPWLSIMLDAHTRMVLAFVITYERPSYRTCMMLMRDCIQRHRRVPDTIVTDKGSEFEGGFWEILLACLKVSKKTRPSAKGRYGSVIERFFGVANQQFFHQLKGNNLPLQKPRSTSPTHDPRKTAVWTLQEIAVSFEDYIENTYSRLEHSRLGVSPREAFDHSLRVTGVRHMRMITESEELAILCLPDVRGGVRRIAHGRGIKIGANFYFNPMFREAALGNTKVPVKYDPFDLGYVYAKIGKEWIRCECPESAQLVGRSETEIQLISHEARAHQGAATQRDRGNRVVHGRNLLAVDAKERLLLHQKKAAEVRAAEDALGIVNLLEGSDKEPEEQANKAANPFDVKAGERFGELK</sequence>
<dbReference type="InterPro" id="IPR012337">
    <property type="entry name" value="RNaseH-like_sf"/>
</dbReference>
<dbReference type="Gene3D" id="3.30.420.10">
    <property type="entry name" value="Ribonuclease H-like superfamily/Ribonuclease H"/>
    <property type="match status" value="1"/>
</dbReference>
<evidence type="ECO:0000313" key="4">
    <source>
        <dbReference type="Proteomes" id="UP000536746"/>
    </source>
</evidence>
<dbReference type="InterPro" id="IPR015378">
    <property type="entry name" value="Transposase-like_Mu_C"/>
</dbReference>
<dbReference type="InterPro" id="IPR001584">
    <property type="entry name" value="Integrase_cat-core"/>
</dbReference>
<reference evidence="3 4" key="1">
    <citation type="journal article" date="2020" name="Front. Plant Sci.">
        <title>Isolation of Rhizosphere Bacteria That Improve Quality and Water Stress Tolerance in Greenhouse Ornamentals.</title>
        <authorList>
            <person name="Nordstedt N.P."/>
            <person name="Jones M.L."/>
        </authorList>
    </citation>
    <scope>NUCLEOTIDE SEQUENCE [LARGE SCALE GENOMIC DNA]</scope>
    <source>
        <strain evidence="3 4">C6C2</strain>
    </source>
</reference>
<keyword evidence="4" id="KW-1185">Reference proteome</keyword>
<evidence type="ECO:0000259" key="2">
    <source>
        <dbReference type="PROSITE" id="PS50994"/>
    </source>
</evidence>
<feature type="domain" description="Integrase catalytic" evidence="2">
    <location>
        <begin position="480"/>
        <end position="678"/>
    </location>
</feature>
<dbReference type="Pfam" id="PF09299">
    <property type="entry name" value="Mu-transpos_C"/>
    <property type="match status" value="1"/>
</dbReference>
<dbReference type="Proteomes" id="UP000536746">
    <property type="component" value="Unassembled WGS sequence"/>
</dbReference>
<dbReference type="InterPro" id="IPR036397">
    <property type="entry name" value="RNaseH_sf"/>
</dbReference>
<feature type="compositionally biased region" description="Basic and acidic residues" evidence="1">
    <location>
        <begin position="840"/>
        <end position="849"/>
    </location>
</feature>
<gene>
    <name evidence="3" type="ORF">HNO84_19740</name>
</gene>
<evidence type="ECO:0000256" key="1">
    <source>
        <dbReference type="SAM" id="MobiDB-lite"/>
    </source>
</evidence>
<feature type="compositionally biased region" description="Basic and acidic residues" evidence="1">
    <location>
        <begin position="859"/>
        <end position="868"/>
    </location>
</feature>
<protein>
    <submittedName>
        <fullName evidence="3">DDE-type integrase/transposase/recombinase</fullName>
    </submittedName>
</protein>
<feature type="region of interest" description="Disordered" evidence="1">
    <location>
        <begin position="839"/>
        <end position="868"/>
    </location>
</feature>
<comment type="caution">
    <text evidence="3">The sequence shown here is derived from an EMBL/GenBank/DDBJ whole genome shotgun (WGS) entry which is preliminary data.</text>
</comment>
<proteinExistence type="predicted"/>
<dbReference type="EMBL" id="JABFMT010000029">
    <property type="protein sequence ID" value="NUU03850.1"/>
    <property type="molecule type" value="Genomic_DNA"/>
</dbReference>
<dbReference type="RefSeq" id="WP_175354824.1">
    <property type="nucleotide sequence ID" value="NZ_JABFMT010000029.1"/>
</dbReference>
<dbReference type="PROSITE" id="PS50994">
    <property type="entry name" value="INTEGRASE"/>
    <property type="match status" value="1"/>
</dbReference>
<accession>A0ABX2M398</accession>
<organism evidence="3 4">
    <name type="scientific">Herbaspirillum robiniae</name>
    <dbReference type="NCBI Taxonomy" id="2014887"/>
    <lineage>
        <taxon>Bacteria</taxon>
        <taxon>Pseudomonadati</taxon>
        <taxon>Pseudomonadota</taxon>
        <taxon>Betaproteobacteria</taxon>
        <taxon>Burkholderiales</taxon>
        <taxon>Oxalobacteraceae</taxon>
        <taxon>Herbaspirillum</taxon>
    </lineage>
</organism>
<dbReference type="SUPFAM" id="SSF53098">
    <property type="entry name" value="Ribonuclease H-like"/>
    <property type="match status" value="1"/>
</dbReference>
<evidence type="ECO:0000313" key="3">
    <source>
        <dbReference type="EMBL" id="NUU03850.1"/>
    </source>
</evidence>
<name>A0ABX2M398_9BURK</name>